<gene>
    <name evidence="6" type="primary">LOC108858813</name>
</gene>
<evidence type="ECO:0000256" key="2">
    <source>
        <dbReference type="ARBA" id="ARBA00022821"/>
    </source>
</evidence>
<evidence type="ECO:0000313" key="5">
    <source>
        <dbReference type="Proteomes" id="UP000504610"/>
    </source>
</evidence>
<feature type="compositionally biased region" description="Acidic residues" evidence="3">
    <location>
        <begin position="184"/>
        <end position="195"/>
    </location>
</feature>
<feature type="transmembrane region" description="Helical" evidence="4">
    <location>
        <begin position="94"/>
        <end position="116"/>
    </location>
</feature>
<dbReference type="Proteomes" id="UP000504610">
    <property type="component" value="Chromosome 5"/>
</dbReference>
<dbReference type="RefSeq" id="XP_018488183.1">
    <property type="nucleotide sequence ID" value="XM_018632681.2"/>
</dbReference>
<dbReference type="GO" id="GO:0045087">
    <property type="term" value="P:innate immune response"/>
    <property type="evidence" value="ECO:0007669"/>
    <property type="project" value="InterPro"/>
</dbReference>
<dbReference type="OrthoDB" id="1653570at2759"/>
<reference evidence="5" key="1">
    <citation type="journal article" date="2019" name="Database">
        <title>The radish genome database (RadishGD): an integrated information resource for radish genomics.</title>
        <authorList>
            <person name="Yu H.J."/>
            <person name="Baek S."/>
            <person name="Lee Y.J."/>
            <person name="Cho A."/>
            <person name="Mun J.H."/>
        </authorList>
    </citation>
    <scope>NUCLEOTIDE SEQUENCE [LARGE SCALE GENOMIC DNA]</scope>
    <source>
        <strain evidence="5">cv. WK10039</strain>
    </source>
</reference>
<keyword evidence="4" id="KW-0472">Membrane</keyword>
<reference evidence="6" key="2">
    <citation type="submission" date="2025-08" db="UniProtKB">
        <authorList>
            <consortium name="RefSeq"/>
        </authorList>
    </citation>
    <scope>IDENTIFICATION</scope>
    <source>
        <tissue evidence="6">Leaf</tissue>
    </source>
</reference>
<dbReference type="KEGG" id="rsz:108858813"/>
<dbReference type="PANTHER" id="PTHR35771:SF3">
    <property type="entry name" value="TRANSMEMBRANE PROTEIN"/>
    <property type="match status" value="1"/>
</dbReference>
<accession>A0A6J0NWQ7</accession>
<dbReference type="PANTHER" id="PTHR35771">
    <property type="entry name" value="TRANSMEMBRANE PROTEIN-RELATED"/>
    <property type="match status" value="1"/>
</dbReference>
<comment type="similarity">
    <text evidence="1">Belongs to the brassicaceae elicitor peptide family.</text>
</comment>
<evidence type="ECO:0000256" key="4">
    <source>
        <dbReference type="SAM" id="Phobius"/>
    </source>
</evidence>
<sequence>INVLHVGYQLKASRYFQEKEGSQLRPFIYPAIHPPTHPIISSSSVDHLLPINQSKRVSRGFRISPFPSNHILSLYIVDSEKEFVMVDSYSNLSWLVWIQMFVFFLLLLLFCVFGLLSSSDISVSSADSLPSSSASRRFLSGDPIPISRHHGLGFSVVQSNQMGSSQAIKGEIAPAETRRVTRTEEEESSSSDEDSSTSILYHPCNLFQLAGTAFLKCFGLDRSTEETDDSLRPESKKQR</sequence>
<dbReference type="InterPro" id="IPR035176">
    <property type="entry name" value="PEP"/>
</dbReference>
<keyword evidence="5" id="KW-1185">Reference proteome</keyword>
<evidence type="ECO:0000256" key="3">
    <source>
        <dbReference type="SAM" id="MobiDB-lite"/>
    </source>
</evidence>
<dbReference type="AlphaFoldDB" id="A0A6J0NWQ7"/>
<name>A0A6J0NWQ7_RAPSA</name>
<proteinExistence type="inferred from homology"/>
<keyword evidence="4" id="KW-1133">Transmembrane helix</keyword>
<feature type="region of interest" description="Disordered" evidence="3">
    <location>
        <begin position="167"/>
        <end position="197"/>
    </location>
</feature>
<feature type="non-terminal residue" evidence="6">
    <location>
        <position position="1"/>
    </location>
</feature>
<keyword evidence="2" id="KW-0611">Plant defense</keyword>
<dbReference type="GeneID" id="108858813"/>
<dbReference type="Pfam" id="PF17232">
    <property type="entry name" value="Pep1_7"/>
    <property type="match status" value="1"/>
</dbReference>
<evidence type="ECO:0000256" key="1">
    <source>
        <dbReference type="ARBA" id="ARBA00011021"/>
    </source>
</evidence>
<evidence type="ECO:0000313" key="6">
    <source>
        <dbReference type="RefSeq" id="XP_018488183.1"/>
    </source>
</evidence>
<protein>
    <submittedName>
        <fullName evidence="6">Uncharacterized protein LOC108858813</fullName>
    </submittedName>
</protein>
<keyword evidence="4" id="KW-0812">Transmembrane</keyword>
<organism evidence="5 6">
    <name type="scientific">Raphanus sativus</name>
    <name type="common">Radish</name>
    <name type="synonym">Raphanus raphanistrum var. sativus</name>
    <dbReference type="NCBI Taxonomy" id="3726"/>
    <lineage>
        <taxon>Eukaryota</taxon>
        <taxon>Viridiplantae</taxon>
        <taxon>Streptophyta</taxon>
        <taxon>Embryophyta</taxon>
        <taxon>Tracheophyta</taxon>
        <taxon>Spermatophyta</taxon>
        <taxon>Magnoliopsida</taxon>
        <taxon>eudicotyledons</taxon>
        <taxon>Gunneridae</taxon>
        <taxon>Pentapetalae</taxon>
        <taxon>rosids</taxon>
        <taxon>malvids</taxon>
        <taxon>Brassicales</taxon>
        <taxon>Brassicaceae</taxon>
        <taxon>Brassiceae</taxon>
        <taxon>Raphanus</taxon>
    </lineage>
</organism>